<keyword evidence="8" id="KW-0032">Aminotransferase</keyword>
<keyword evidence="8" id="KW-0808">Transferase</keyword>
<dbReference type="SUPFAM" id="SSF46785">
    <property type="entry name" value="Winged helix' DNA-binding domain"/>
    <property type="match status" value="1"/>
</dbReference>
<sequence length="520" mass="55841">MAMMSSVLVCTARCIGDVGQDDLPARSVLATMRAKNRYMATLLAAACTGLQPSTVPIMLTLDTSSSTSLTEQIVAGVAQRIGRGLLPAGSKLPSVRALAKTLSVSPFTVAEAYNRLSAQGWIAAKPARGYYVLAKSRSAAVPALRAPVDEAWLIRRVYEDEALTLPAGCGWLPGDWLYEEGVRGALRQLARGPAERLMRYGHPQGLTALREHLEWQLALRGIEAPAAQIVLTHGASQGLDLAIRLISRPGDAVLVETPGYSNLLTALRHHGVRLLPVPRTAAGPDPEVLATLAELHRPVAFFTNTQLHNPTGTSTSPATAFRLLQLAERYDFTIVEDDPFAELAAPPGPTLASLDALKRVIYLGSFSKTISPALRVGFMAANPDTVAAASQLKMAGGLTSSLLNEAATLAIVTDGHYRAHLERLRESLAEAQRRVADALEALGWRVFHRPSGGLFLWAAAPEGIDSKQLTDAAAKAGIALAPGAFYQCEDAPEPGWFRFNVAWSLDARLFDFLSDHARRR</sequence>
<name>A0ABY0FIG3_9NEIS</name>
<feature type="domain" description="HTH gntR-type" evidence="7">
    <location>
        <begin position="67"/>
        <end position="135"/>
    </location>
</feature>
<dbReference type="SMART" id="SM00345">
    <property type="entry name" value="HTH_GNTR"/>
    <property type="match status" value="1"/>
</dbReference>
<dbReference type="PANTHER" id="PTHR46577:SF2">
    <property type="entry name" value="TRANSCRIPTIONAL REGULATORY PROTEIN"/>
    <property type="match status" value="1"/>
</dbReference>
<dbReference type="InterPro" id="IPR004839">
    <property type="entry name" value="Aminotransferase_I/II_large"/>
</dbReference>
<dbReference type="CDD" id="cd00609">
    <property type="entry name" value="AAT_like"/>
    <property type="match status" value="1"/>
</dbReference>
<evidence type="ECO:0000256" key="6">
    <source>
        <dbReference type="ARBA" id="ARBA00023163"/>
    </source>
</evidence>
<comment type="caution">
    <text evidence="8">The sequence shown here is derived from an EMBL/GenBank/DDBJ whole genome shotgun (WGS) entry which is preliminary data.</text>
</comment>
<evidence type="ECO:0000259" key="7">
    <source>
        <dbReference type="PROSITE" id="PS50949"/>
    </source>
</evidence>
<dbReference type="Gene3D" id="3.40.640.10">
    <property type="entry name" value="Type I PLP-dependent aspartate aminotransferase-like (Major domain)"/>
    <property type="match status" value="1"/>
</dbReference>
<dbReference type="PROSITE" id="PS50949">
    <property type="entry name" value="HTH_GNTR"/>
    <property type="match status" value="1"/>
</dbReference>
<dbReference type="GO" id="GO:0008483">
    <property type="term" value="F:transaminase activity"/>
    <property type="evidence" value="ECO:0007669"/>
    <property type="project" value="UniProtKB-KW"/>
</dbReference>
<keyword evidence="6" id="KW-0804">Transcription</keyword>
<dbReference type="Proteomes" id="UP000290682">
    <property type="component" value="Unassembled WGS sequence"/>
</dbReference>
<evidence type="ECO:0000256" key="3">
    <source>
        <dbReference type="ARBA" id="ARBA00022898"/>
    </source>
</evidence>
<dbReference type="Pfam" id="PF00392">
    <property type="entry name" value="GntR"/>
    <property type="match status" value="1"/>
</dbReference>
<proteinExistence type="inferred from homology"/>
<dbReference type="InterPro" id="IPR000524">
    <property type="entry name" value="Tscrpt_reg_HTH_GntR"/>
</dbReference>
<accession>A0ABY0FIG3</accession>
<evidence type="ECO:0000256" key="5">
    <source>
        <dbReference type="ARBA" id="ARBA00023125"/>
    </source>
</evidence>
<comment type="similarity">
    <text evidence="1">In the C-terminal section; belongs to the class-I pyridoxal-phosphate-dependent aminotransferase family.</text>
</comment>
<protein>
    <recommendedName>
        <fullName evidence="2">Putative 8-amino-7-oxononanoate synthase</fullName>
    </recommendedName>
</protein>
<dbReference type="SUPFAM" id="SSF53383">
    <property type="entry name" value="PLP-dependent transferases"/>
    <property type="match status" value="1"/>
</dbReference>
<dbReference type="PANTHER" id="PTHR46577">
    <property type="entry name" value="HTH-TYPE TRANSCRIPTIONAL REGULATORY PROTEIN GABR"/>
    <property type="match status" value="1"/>
</dbReference>
<dbReference type="Pfam" id="PF00155">
    <property type="entry name" value="Aminotran_1_2"/>
    <property type="match status" value="1"/>
</dbReference>
<dbReference type="InterPro" id="IPR015421">
    <property type="entry name" value="PyrdxlP-dep_Trfase_major"/>
</dbReference>
<gene>
    <name evidence="8" type="ORF">EBB06_03310</name>
</gene>
<dbReference type="InterPro" id="IPR036388">
    <property type="entry name" value="WH-like_DNA-bd_sf"/>
</dbReference>
<evidence type="ECO:0000313" key="8">
    <source>
        <dbReference type="EMBL" id="RXZ44933.1"/>
    </source>
</evidence>
<evidence type="ECO:0000256" key="2">
    <source>
        <dbReference type="ARBA" id="ARBA00021531"/>
    </source>
</evidence>
<reference evidence="8 9" key="1">
    <citation type="submission" date="2018-10" db="EMBL/GenBank/DDBJ databases">
        <title>Draft genome of Fastidiocella sp. strain 375T, a bacterium isolated from a karstic cave dripping water.</title>
        <authorList>
            <person name="Coelho C."/>
            <person name="Verissimo A."/>
            <person name="Tiago I."/>
        </authorList>
    </citation>
    <scope>NUCLEOTIDE SEQUENCE [LARGE SCALE GENOMIC DNA]</scope>
    <source>
        <strain evidence="8 9">CAVE-375</strain>
    </source>
</reference>
<dbReference type="InterPro" id="IPR015424">
    <property type="entry name" value="PyrdxlP-dep_Trfase"/>
</dbReference>
<dbReference type="InterPro" id="IPR036390">
    <property type="entry name" value="WH_DNA-bd_sf"/>
</dbReference>
<keyword evidence="9" id="KW-1185">Reference proteome</keyword>
<keyword evidence="4" id="KW-0805">Transcription regulation</keyword>
<dbReference type="CDD" id="cd07377">
    <property type="entry name" value="WHTH_GntR"/>
    <property type="match status" value="1"/>
</dbReference>
<dbReference type="Gene3D" id="1.10.10.10">
    <property type="entry name" value="Winged helix-like DNA-binding domain superfamily/Winged helix DNA-binding domain"/>
    <property type="match status" value="1"/>
</dbReference>
<dbReference type="InterPro" id="IPR051446">
    <property type="entry name" value="HTH_trans_reg/aminotransferase"/>
</dbReference>
<organism evidence="8 9">
    <name type="scientific">Crenobacter cavernae</name>
    <dbReference type="NCBI Taxonomy" id="2290923"/>
    <lineage>
        <taxon>Bacteria</taxon>
        <taxon>Pseudomonadati</taxon>
        <taxon>Pseudomonadota</taxon>
        <taxon>Betaproteobacteria</taxon>
        <taxon>Neisseriales</taxon>
        <taxon>Neisseriaceae</taxon>
        <taxon>Crenobacter</taxon>
    </lineage>
</organism>
<keyword evidence="5" id="KW-0238">DNA-binding</keyword>
<evidence type="ECO:0000256" key="4">
    <source>
        <dbReference type="ARBA" id="ARBA00023015"/>
    </source>
</evidence>
<evidence type="ECO:0000313" key="9">
    <source>
        <dbReference type="Proteomes" id="UP000290682"/>
    </source>
</evidence>
<keyword evidence="3" id="KW-0663">Pyridoxal phosphate</keyword>
<evidence type="ECO:0000256" key="1">
    <source>
        <dbReference type="ARBA" id="ARBA00005384"/>
    </source>
</evidence>
<dbReference type="EMBL" id="REGR01000002">
    <property type="protein sequence ID" value="RXZ44933.1"/>
    <property type="molecule type" value="Genomic_DNA"/>
</dbReference>